<dbReference type="RefSeq" id="WP_344908441.1">
    <property type="nucleotide sequence ID" value="NZ_BAAAYO010000006.1"/>
</dbReference>
<evidence type="ECO:0000313" key="2">
    <source>
        <dbReference type="Proteomes" id="UP001589619"/>
    </source>
</evidence>
<reference evidence="1 2" key="1">
    <citation type="submission" date="2024-09" db="EMBL/GenBank/DDBJ databases">
        <authorList>
            <person name="Sun Q."/>
            <person name="Mori K."/>
        </authorList>
    </citation>
    <scope>NUCLEOTIDE SEQUENCE [LARGE SCALE GENOMIC DNA]</scope>
    <source>
        <strain evidence="1 2">JCM 12520</strain>
    </source>
</reference>
<dbReference type="Proteomes" id="UP001589619">
    <property type="component" value="Unassembled WGS sequence"/>
</dbReference>
<name>A0ABV5W4F1_9BACL</name>
<comment type="caution">
    <text evidence="1">The sequence shown here is derived from an EMBL/GenBank/DDBJ whole genome shotgun (WGS) entry which is preliminary data.</text>
</comment>
<dbReference type="EMBL" id="JBHMAG010000018">
    <property type="protein sequence ID" value="MFB9755447.1"/>
    <property type="molecule type" value="Genomic_DNA"/>
</dbReference>
<gene>
    <name evidence="1" type="ORF">ACFFNY_28045</name>
</gene>
<keyword evidence="2" id="KW-1185">Reference proteome</keyword>
<evidence type="ECO:0000313" key="1">
    <source>
        <dbReference type="EMBL" id="MFB9755447.1"/>
    </source>
</evidence>
<protein>
    <submittedName>
        <fullName evidence="1">Uncharacterized protein</fullName>
    </submittedName>
</protein>
<organism evidence="1 2">
    <name type="scientific">Paenibacillus hodogayensis</name>
    <dbReference type="NCBI Taxonomy" id="279208"/>
    <lineage>
        <taxon>Bacteria</taxon>
        <taxon>Bacillati</taxon>
        <taxon>Bacillota</taxon>
        <taxon>Bacilli</taxon>
        <taxon>Bacillales</taxon>
        <taxon>Paenibacillaceae</taxon>
        <taxon>Paenibacillus</taxon>
    </lineage>
</organism>
<accession>A0ABV5W4F1</accession>
<proteinExistence type="predicted"/>
<sequence>MLREWSIRIGAVLALAAVLLAGLFETWQFHIYRVAAVSSDSALQEDQSWLFDPGSVRSGDTVAGMSAQSVQPGAQGDHTVAVQFAGTKEVSGRFRVLDKVTGDYRPGDVIFTLDERSADRLPRAGEREETSGSFALHFEDVRDKSRFGPTGSTGVGSIVISAYTAVYADKPETLTDKATLAEVRTLHVIPPRKSGDG</sequence>